<protein>
    <recommendedName>
        <fullName evidence="7">Superoxide dismutase [Cu-Zn]</fullName>
        <ecNumber evidence="7">1.15.1.1</ecNumber>
    </recommendedName>
</protein>
<evidence type="ECO:0000259" key="8">
    <source>
        <dbReference type="Pfam" id="PF00080"/>
    </source>
</evidence>
<evidence type="ECO:0000256" key="6">
    <source>
        <dbReference type="ARBA" id="ARBA00023008"/>
    </source>
</evidence>
<dbReference type="PANTHER" id="PTHR10003">
    <property type="entry name" value="SUPEROXIDE DISMUTASE CU-ZN -RELATED"/>
    <property type="match status" value="1"/>
</dbReference>
<dbReference type="PRINTS" id="PR00068">
    <property type="entry name" value="CUZNDISMTASE"/>
</dbReference>
<dbReference type="Pfam" id="PF00080">
    <property type="entry name" value="Sod_Cu"/>
    <property type="match status" value="1"/>
</dbReference>
<accession>A0AAD9N859</accession>
<evidence type="ECO:0000313" key="9">
    <source>
        <dbReference type="EMBL" id="KAK2160390.1"/>
    </source>
</evidence>
<keyword evidence="3 7" id="KW-0862">Zinc</keyword>
<dbReference type="CDD" id="cd00305">
    <property type="entry name" value="Cu-Zn_Superoxide_Dismutase"/>
    <property type="match status" value="1"/>
</dbReference>
<dbReference type="Proteomes" id="UP001208570">
    <property type="component" value="Unassembled WGS sequence"/>
</dbReference>
<dbReference type="PROSITE" id="PS00087">
    <property type="entry name" value="SOD_CU_ZN_1"/>
    <property type="match status" value="1"/>
</dbReference>
<evidence type="ECO:0000256" key="2">
    <source>
        <dbReference type="ARBA" id="ARBA00022723"/>
    </source>
</evidence>
<comment type="cofactor">
    <cofactor evidence="7">
        <name>Zn(2+)</name>
        <dbReference type="ChEBI" id="CHEBI:29105"/>
    </cofactor>
    <text evidence="7">Binds 1 zinc ion per subunit.</text>
</comment>
<dbReference type="FunFam" id="2.60.40.200:FF:000001">
    <property type="entry name" value="Superoxide dismutase [Cu-Zn]"/>
    <property type="match status" value="1"/>
</dbReference>
<name>A0AAD9N859_9ANNE</name>
<evidence type="ECO:0000313" key="10">
    <source>
        <dbReference type="Proteomes" id="UP001208570"/>
    </source>
</evidence>
<gene>
    <name evidence="9" type="ORF">LSH36_134g02011</name>
</gene>
<keyword evidence="5 7" id="KW-0560">Oxidoreductase</keyword>
<keyword evidence="6 7" id="KW-0186">Copper</keyword>
<dbReference type="InterPro" id="IPR036423">
    <property type="entry name" value="SOD-like_Cu/Zn_dom_sf"/>
</dbReference>
<dbReference type="PROSITE" id="PS00332">
    <property type="entry name" value="SOD_CU_ZN_2"/>
    <property type="match status" value="1"/>
</dbReference>
<evidence type="ECO:0000256" key="1">
    <source>
        <dbReference type="ARBA" id="ARBA00010457"/>
    </source>
</evidence>
<dbReference type="InterPro" id="IPR001424">
    <property type="entry name" value="SOD_Cu_Zn_dom"/>
</dbReference>
<sequence>MAIHAVCVLKGDGPVTGTVNLKEEEQANKYTTGLGIDDFQCSEGLLHGFKCHYDIQFCVNQGNIVTLTGEITGLEPGKHGFHVHEFGDNTNGCTSAGGHFNPYGKEHGAPDDENRHAGDLGNVIAGDDGKAVINITDSLVKLTGPNSVIGRTLVVHVGVDDLGRGGDEESKKTGNAGGRHACGVIGITKV</sequence>
<comment type="caution">
    <text evidence="9">The sequence shown here is derived from an EMBL/GenBank/DDBJ whole genome shotgun (WGS) entry which is preliminary data.</text>
</comment>
<dbReference type="GO" id="GO:0005507">
    <property type="term" value="F:copper ion binding"/>
    <property type="evidence" value="ECO:0007669"/>
    <property type="project" value="InterPro"/>
</dbReference>
<evidence type="ECO:0000256" key="4">
    <source>
        <dbReference type="ARBA" id="ARBA00022862"/>
    </source>
</evidence>
<dbReference type="EC" id="1.15.1.1" evidence="7"/>
<dbReference type="SUPFAM" id="SSF49329">
    <property type="entry name" value="Cu,Zn superoxide dismutase-like"/>
    <property type="match status" value="1"/>
</dbReference>
<dbReference type="GO" id="GO:0004784">
    <property type="term" value="F:superoxide dismutase activity"/>
    <property type="evidence" value="ECO:0007669"/>
    <property type="project" value="UniProtKB-EC"/>
</dbReference>
<reference evidence="9" key="1">
    <citation type="journal article" date="2023" name="Mol. Biol. Evol.">
        <title>Third-Generation Sequencing Reveals the Adaptive Role of the Epigenome in Three Deep-Sea Polychaetes.</title>
        <authorList>
            <person name="Perez M."/>
            <person name="Aroh O."/>
            <person name="Sun Y."/>
            <person name="Lan Y."/>
            <person name="Juniper S.K."/>
            <person name="Young C.R."/>
            <person name="Angers B."/>
            <person name="Qian P.Y."/>
        </authorList>
    </citation>
    <scope>NUCLEOTIDE SEQUENCE</scope>
    <source>
        <strain evidence="9">P08H-3</strain>
    </source>
</reference>
<evidence type="ECO:0000256" key="5">
    <source>
        <dbReference type="ARBA" id="ARBA00023002"/>
    </source>
</evidence>
<keyword evidence="10" id="KW-1185">Reference proteome</keyword>
<dbReference type="Gene3D" id="2.60.40.200">
    <property type="entry name" value="Superoxide dismutase, copper/zinc binding domain"/>
    <property type="match status" value="1"/>
</dbReference>
<dbReference type="InterPro" id="IPR024134">
    <property type="entry name" value="SOD_Cu/Zn_/chaperone"/>
</dbReference>
<comment type="cofactor">
    <cofactor evidence="7">
        <name>Cu cation</name>
        <dbReference type="ChEBI" id="CHEBI:23378"/>
    </cofactor>
    <text evidence="7">Binds 1 copper ion per subunit.</text>
</comment>
<proteinExistence type="inferred from homology"/>
<dbReference type="EMBL" id="JAODUP010000134">
    <property type="protein sequence ID" value="KAK2160390.1"/>
    <property type="molecule type" value="Genomic_DNA"/>
</dbReference>
<comment type="catalytic activity">
    <reaction evidence="7">
        <text>2 superoxide + 2 H(+) = H2O2 + O2</text>
        <dbReference type="Rhea" id="RHEA:20696"/>
        <dbReference type="ChEBI" id="CHEBI:15378"/>
        <dbReference type="ChEBI" id="CHEBI:15379"/>
        <dbReference type="ChEBI" id="CHEBI:16240"/>
        <dbReference type="ChEBI" id="CHEBI:18421"/>
        <dbReference type="EC" id="1.15.1.1"/>
    </reaction>
</comment>
<dbReference type="InterPro" id="IPR018152">
    <property type="entry name" value="SOD_Cu/Zn_BS"/>
</dbReference>
<organism evidence="9 10">
    <name type="scientific">Paralvinella palmiformis</name>
    <dbReference type="NCBI Taxonomy" id="53620"/>
    <lineage>
        <taxon>Eukaryota</taxon>
        <taxon>Metazoa</taxon>
        <taxon>Spiralia</taxon>
        <taxon>Lophotrochozoa</taxon>
        <taxon>Annelida</taxon>
        <taxon>Polychaeta</taxon>
        <taxon>Sedentaria</taxon>
        <taxon>Canalipalpata</taxon>
        <taxon>Terebellida</taxon>
        <taxon>Terebelliformia</taxon>
        <taxon>Alvinellidae</taxon>
        <taxon>Paralvinella</taxon>
    </lineage>
</organism>
<comment type="function">
    <text evidence="7">Destroys radicals which are normally produced within the cells and which are toxic to biological systems.</text>
</comment>
<keyword evidence="2 7" id="KW-0479">Metal-binding</keyword>
<evidence type="ECO:0000256" key="3">
    <source>
        <dbReference type="ARBA" id="ARBA00022833"/>
    </source>
</evidence>
<evidence type="ECO:0000256" key="7">
    <source>
        <dbReference type="RuleBase" id="RU000393"/>
    </source>
</evidence>
<feature type="domain" description="Superoxide dismutase copper/zinc binding" evidence="8">
    <location>
        <begin position="62"/>
        <end position="185"/>
    </location>
</feature>
<comment type="similarity">
    <text evidence="1 7">Belongs to the Cu-Zn superoxide dismutase family.</text>
</comment>
<keyword evidence="4" id="KW-0049">Antioxidant</keyword>
<dbReference type="AlphaFoldDB" id="A0AAD9N859"/>